<reference evidence="10 11" key="1">
    <citation type="journal article" date="2016" name="Fungal Biol.">
        <title>The genome of Xylona heveae provides a window into fungal endophytism.</title>
        <authorList>
            <person name="Gazis R."/>
            <person name="Kuo A."/>
            <person name="Riley R."/>
            <person name="LaButti K."/>
            <person name="Lipzen A."/>
            <person name="Lin J."/>
            <person name="Amirebrahimi M."/>
            <person name="Hesse C.N."/>
            <person name="Spatafora J.W."/>
            <person name="Henrissat B."/>
            <person name="Hainaut M."/>
            <person name="Grigoriev I.V."/>
            <person name="Hibbett D.S."/>
        </authorList>
    </citation>
    <scope>NUCLEOTIDE SEQUENCE [LARGE SCALE GENOMIC DNA]</scope>
    <source>
        <strain evidence="10 11">TC161</strain>
    </source>
</reference>
<evidence type="ECO:0000313" key="10">
    <source>
        <dbReference type="EMBL" id="KZF26909.1"/>
    </source>
</evidence>
<feature type="compositionally biased region" description="Basic and acidic residues" evidence="8">
    <location>
        <begin position="764"/>
        <end position="789"/>
    </location>
</feature>
<feature type="compositionally biased region" description="Basic and acidic residues" evidence="8">
    <location>
        <begin position="411"/>
        <end position="421"/>
    </location>
</feature>
<feature type="region of interest" description="Disordered" evidence="8">
    <location>
        <begin position="835"/>
        <end position="938"/>
    </location>
</feature>
<name>A0A165K2H6_XYLHT</name>
<comment type="similarity">
    <text evidence="2 7">Belongs to the adaptor complexes large subunit family.</text>
</comment>
<dbReference type="PIRSF" id="PIRSF037092">
    <property type="entry name" value="AP3_complex_delta"/>
    <property type="match status" value="1"/>
</dbReference>
<dbReference type="EMBL" id="KV407454">
    <property type="protein sequence ID" value="KZF26909.1"/>
    <property type="molecule type" value="Genomic_DNA"/>
</dbReference>
<dbReference type="SUPFAM" id="SSF48371">
    <property type="entry name" value="ARM repeat"/>
    <property type="match status" value="1"/>
</dbReference>
<dbReference type="GO" id="GO:0006896">
    <property type="term" value="P:Golgi to vacuole transport"/>
    <property type="evidence" value="ECO:0007669"/>
    <property type="project" value="TreeGrafter"/>
</dbReference>
<keyword evidence="11" id="KW-1185">Reference proteome</keyword>
<dbReference type="STRING" id="1328760.A0A165K2H6"/>
<dbReference type="InterPro" id="IPR002553">
    <property type="entry name" value="Clathrin/coatomer_adapt-like_N"/>
</dbReference>
<evidence type="ECO:0000313" key="11">
    <source>
        <dbReference type="Proteomes" id="UP000076632"/>
    </source>
</evidence>
<evidence type="ECO:0000256" key="8">
    <source>
        <dbReference type="SAM" id="MobiDB-lite"/>
    </source>
</evidence>
<comment type="subcellular location">
    <subcellularLocation>
        <location evidence="1">Endomembrane system</location>
    </subcellularLocation>
    <subcellularLocation>
        <location evidence="7">Golgi apparatus</location>
    </subcellularLocation>
</comment>
<evidence type="ECO:0000256" key="4">
    <source>
        <dbReference type="ARBA" id="ARBA00022737"/>
    </source>
</evidence>
<comment type="function">
    <text evidence="7">Part of the AP-3 complex, an adaptor-related complex which is not clathrin-associated. The complex is associated with the Golgi region as well as more peripheral structures. It facilitates the budding of vesicles from the Golgi membrane.</text>
</comment>
<dbReference type="InterPro" id="IPR016024">
    <property type="entry name" value="ARM-type_fold"/>
</dbReference>
<dbReference type="OMA" id="SGNNWMA"/>
<feature type="compositionally biased region" description="Polar residues" evidence="8">
    <location>
        <begin position="867"/>
        <end position="885"/>
    </location>
</feature>
<keyword evidence="5 7" id="KW-0653">Protein transport</keyword>
<evidence type="ECO:0000256" key="2">
    <source>
        <dbReference type="ARBA" id="ARBA00006613"/>
    </source>
</evidence>
<feature type="compositionally biased region" description="Basic and acidic residues" evidence="8">
    <location>
        <begin position="978"/>
        <end position="987"/>
    </location>
</feature>
<feature type="region of interest" description="Disordered" evidence="8">
    <location>
        <begin position="754"/>
        <end position="800"/>
    </location>
</feature>
<feature type="region of interest" description="Disordered" evidence="8">
    <location>
        <begin position="952"/>
        <end position="1052"/>
    </location>
</feature>
<dbReference type="Pfam" id="PF01602">
    <property type="entry name" value="Adaptin_N"/>
    <property type="match status" value="1"/>
</dbReference>
<protein>
    <recommendedName>
        <fullName evidence="7">AP-3 complex subunit delta</fullName>
    </recommendedName>
</protein>
<dbReference type="OrthoDB" id="10264595at2759"/>
<evidence type="ECO:0000256" key="7">
    <source>
        <dbReference type="PIRNR" id="PIRNR037092"/>
    </source>
</evidence>
<feature type="compositionally biased region" description="Basic and acidic residues" evidence="8">
    <location>
        <begin position="924"/>
        <end position="938"/>
    </location>
</feature>
<accession>A0A165K2H6</accession>
<organism evidence="10 11">
    <name type="scientific">Xylona heveae (strain CBS 132557 / TC161)</name>
    <dbReference type="NCBI Taxonomy" id="1328760"/>
    <lineage>
        <taxon>Eukaryota</taxon>
        <taxon>Fungi</taxon>
        <taxon>Dikarya</taxon>
        <taxon>Ascomycota</taxon>
        <taxon>Pezizomycotina</taxon>
        <taxon>Xylonomycetes</taxon>
        <taxon>Xylonales</taxon>
        <taxon>Xylonaceae</taxon>
        <taxon>Xylona</taxon>
    </lineage>
</organism>
<dbReference type="InterPro" id="IPR011989">
    <property type="entry name" value="ARM-like"/>
</dbReference>
<feature type="compositionally biased region" description="Basic residues" evidence="8">
    <location>
        <begin position="968"/>
        <end position="977"/>
    </location>
</feature>
<evidence type="ECO:0000256" key="1">
    <source>
        <dbReference type="ARBA" id="ARBA00004308"/>
    </source>
</evidence>
<comment type="subunit">
    <text evidence="7">Adaptor protein complex 3 (AP-3) is a heterotetramer.</text>
</comment>
<keyword evidence="3 7" id="KW-0813">Transport</keyword>
<evidence type="ECO:0000256" key="6">
    <source>
        <dbReference type="ARBA" id="ARBA00023136"/>
    </source>
</evidence>
<feature type="region of interest" description="Disordered" evidence="8">
    <location>
        <begin position="380"/>
        <end position="425"/>
    </location>
</feature>
<dbReference type="AlphaFoldDB" id="A0A165K2H6"/>
<evidence type="ECO:0000256" key="3">
    <source>
        <dbReference type="ARBA" id="ARBA00022448"/>
    </source>
</evidence>
<dbReference type="InParanoid" id="A0A165K2H6"/>
<keyword evidence="7" id="KW-0333">Golgi apparatus</keyword>
<dbReference type="PANTHER" id="PTHR22781">
    <property type="entry name" value="DELTA ADAPTIN-RELATED"/>
    <property type="match status" value="1"/>
</dbReference>
<dbReference type="GO" id="GO:0030123">
    <property type="term" value="C:AP-3 adaptor complex"/>
    <property type="evidence" value="ECO:0007669"/>
    <property type="project" value="InterPro"/>
</dbReference>
<keyword evidence="6" id="KW-0472">Membrane</keyword>
<dbReference type="PANTHER" id="PTHR22781:SF12">
    <property type="entry name" value="AP-3 COMPLEX SUBUNIT DELTA-1"/>
    <property type="match status" value="1"/>
</dbReference>
<dbReference type="Proteomes" id="UP000076632">
    <property type="component" value="Unassembled WGS sequence"/>
</dbReference>
<dbReference type="GO" id="GO:0010008">
    <property type="term" value="C:endosome membrane"/>
    <property type="evidence" value="ECO:0007669"/>
    <property type="project" value="TreeGrafter"/>
</dbReference>
<gene>
    <name evidence="10" type="ORF">L228DRAFT_243453</name>
</gene>
<dbReference type="FunCoup" id="A0A165K2H6">
    <property type="interactions" value="614"/>
</dbReference>
<keyword evidence="4" id="KW-0677">Repeat</keyword>
<dbReference type="GO" id="GO:0006623">
    <property type="term" value="P:protein targeting to vacuole"/>
    <property type="evidence" value="ECO:0007669"/>
    <property type="project" value="TreeGrafter"/>
</dbReference>
<evidence type="ECO:0000256" key="5">
    <source>
        <dbReference type="ARBA" id="ARBA00022927"/>
    </source>
</evidence>
<dbReference type="InterPro" id="IPR017105">
    <property type="entry name" value="AP3_complex_dsu"/>
</dbReference>
<evidence type="ECO:0000259" key="9">
    <source>
        <dbReference type="Pfam" id="PF01602"/>
    </source>
</evidence>
<dbReference type="GeneID" id="28896828"/>
<sequence>MFEKSLYDLIRGLRNHKGNEREYIQSSLRECRSEIKSQDMDLKATALLKLIYLEMFGHDMSWAAFNVLEVMSSAKYPQKRVGYLGAVQSFRPDTDVLMLATNLLKKDLTSPTPTTLSLPLGTVPHIITPSLALSLLSDLLTRLTHHNPAVRKKTIATLYRLALVYPETLRPAWPKIKERLMDEDEDSSVTAAIVNVVCELGWRRPQDFLPLAPRLFELLVDGGNNWMAIKIIKLFATLTPLEPRLVRKLLPPLTTIIRTTPAMSLLYECINGIIQGGILESVEGTSEGEEIAALCVGKLRGMAVVEGDPNLKYVALLAFNKIVISHPHLVAMHSDVILDCIDDADISIRFRALELVVGMVNSENLVAVVGRLMRQLRNAPNASSADDPLNSRGFHSGIEPAADSDDEDPEESLRAADKKTEQTTPLPDEYRVDVIRRILEMCSKDTYSNVADFEWYIEVLVQLVKYCPAATAMATGADPHSKGIVQESTSEEDVAFNIGSELQNVAVRVRSVRLEATRTAETLILVEQRDKLFPSSGRGGQAVLGPAAWIVGEYAELLADPGSTVSSLLHSSSSTLPADILAVYIQAIPKVFAYIVRQASMTWNPEQKTMTSLQMARIIHFLEPLAKHPNLEIQERAVEYLELIRLASEAAASQAAGEMEQDYGPPLLLTQALPSLFEGFELNPVAPGAQAKVPLPDGVDLETPINSRLQSLLETADYEAVGDREDEDEFYHFYNDKPTISNVAQSAASRLDAELKESSYQQETPKEYLDPVQAERRKAERRERNKDDPFYIANEDSSSAVSTPLHNILRGNNGEEVDIDSIPIMDLDLNGERDTKAARIGQPAKRKPKPRKTYEITGDENIVVEGRTSSANQSGENTPNGSSATDAKPNRGKKSLLQVDSSGLGTVSLGGEGDDDSAGGVQDIQKREEEEAEMARAMKEVERLRLEMQRASERVEAAKDVPPEGTMIKKKKKKKQTRPTDDADATKPKKKKSSSSSKKDKTPAPNNADAEHAEQAEPVSALAEEPIVSKPKKKKKRRPAEIIDDASPQAAE</sequence>
<feature type="compositionally biased region" description="Basic and acidic residues" evidence="8">
    <location>
        <begin position="952"/>
        <end position="962"/>
    </location>
</feature>
<dbReference type="GO" id="GO:0005794">
    <property type="term" value="C:Golgi apparatus"/>
    <property type="evidence" value="ECO:0007669"/>
    <property type="project" value="UniProtKB-SubCell"/>
</dbReference>
<proteinExistence type="inferred from homology"/>
<feature type="domain" description="Clathrin/coatomer adaptor adaptin-like N-terminal" evidence="9">
    <location>
        <begin position="20"/>
        <end position="647"/>
    </location>
</feature>
<dbReference type="RefSeq" id="XP_018192464.1">
    <property type="nucleotide sequence ID" value="XM_018331691.1"/>
</dbReference>
<dbReference type="Gene3D" id="1.25.10.10">
    <property type="entry name" value="Leucine-rich Repeat Variant"/>
    <property type="match status" value="1"/>
</dbReference>